<dbReference type="RefSeq" id="WP_379893023.1">
    <property type="nucleotide sequence ID" value="NZ_CBCSCT010000013.1"/>
</dbReference>
<dbReference type="Proteomes" id="UP001596250">
    <property type="component" value="Unassembled WGS sequence"/>
</dbReference>
<name>A0ABW1ILA6_9BACL</name>
<keyword evidence="5 8" id="KW-0812">Transmembrane</keyword>
<evidence type="ECO:0000256" key="1">
    <source>
        <dbReference type="ARBA" id="ARBA00004141"/>
    </source>
</evidence>
<dbReference type="EMBL" id="JBHSQV010000032">
    <property type="protein sequence ID" value="MFC5985810.1"/>
    <property type="molecule type" value="Genomic_DNA"/>
</dbReference>
<feature type="transmembrane region" description="Helical" evidence="8">
    <location>
        <begin position="144"/>
        <end position="168"/>
    </location>
</feature>
<feature type="transmembrane region" description="Helical" evidence="8">
    <location>
        <begin position="219"/>
        <end position="242"/>
    </location>
</feature>
<keyword evidence="7 8" id="KW-0472">Membrane</keyword>
<feature type="transmembrane region" description="Helical" evidence="8">
    <location>
        <begin position="44"/>
        <end position="63"/>
    </location>
</feature>
<keyword evidence="4" id="KW-0309">Germination</keyword>
<dbReference type="InterPro" id="IPR004761">
    <property type="entry name" value="Spore_GerAB"/>
</dbReference>
<feature type="transmembrane region" description="Helical" evidence="8">
    <location>
        <begin position="302"/>
        <end position="322"/>
    </location>
</feature>
<organism evidence="9 10">
    <name type="scientific">Marinicrinis lubricantis</name>
    <dbReference type="NCBI Taxonomy" id="2086470"/>
    <lineage>
        <taxon>Bacteria</taxon>
        <taxon>Bacillati</taxon>
        <taxon>Bacillota</taxon>
        <taxon>Bacilli</taxon>
        <taxon>Bacillales</taxon>
        <taxon>Paenibacillaceae</taxon>
    </lineage>
</organism>
<feature type="transmembrane region" description="Helical" evidence="8">
    <location>
        <begin position="338"/>
        <end position="356"/>
    </location>
</feature>
<accession>A0ABW1ILA6</accession>
<feature type="transmembrane region" description="Helical" evidence="8">
    <location>
        <begin position="120"/>
        <end position="137"/>
    </location>
</feature>
<feature type="transmembrane region" description="Helical" evidence="8">
    <location>
        <begin position="12"/>
        <end position="32"/>
    </location>
</feature>
<evidence type="ECO:0000313" key="9">
    <source>
        <dbReference type="EMBL" id="MFC5985810.1"/>
    </source>
</evidence>
<dbReference type="PANTHER" id="PTHR34975:SF2">
    <property type="entry name" value="SPORE GERMINATION PROTEIN A2"/>
    <property type="match status" value="1"/>
</dbReference>
<dbReference type="Pfam" id="PF03845">
    <property type="entry name" value="Spore_permease"/>
    <property type="match status" value="1"/>
</dbReference>
<feature type="transmembrane region" description="Helical" evidence="8">
    <location>
        <begin position="84"/>
        <end position="108"/>
    </location>
</feature>
<feature type="transmembrane region" description="Helical" evidence="8">
    <location>
        <begin position="188"/>
        <end position="207"/>
    </location>
</feature>
<dbReference type="Gene3D" id="1.20.1740.10">
    <property type="entry name" value="Amino acid/polyamine transporter I"/>
    <property type="match status" value="1"/>
</dbReference>
<comment type="similarity">
    <text evidence="2">Belongs to the amino acid-polyamine-organocation (APC) superfamily. Spore germination protein (SGP) (TC 2.A.3.9) family.</text>
</comment>
<gene>
    <name evidence="9" type="ORF">ACFPXP_05120</name>
</gene>
<keyword evidence="10" id="KW-1185">Reference proteome</keyword>
<dbReference type="NCBIfam" id="TIGR00912">
    <property type="entry name" value="2A0309"/>
    <property type="match status" value="1"/>
</dbReference>
<comment type="caution">
    <text evidence="9">The sequence shown here is derived from an EMBL/GenBank/DDBJ whole genome shotgun (WGS) entry which is preliminary data.</text>
</comment>
<evidence type="ECO:0000256" key="8">
    <source>
        <dbReference type="SAM" id="Phobius"/>
    </source>
</evidence>
<evidence type="ECO:0000256" key="7">
    <source>
        <dbReference type="ARBA" id="ARBA00023136"/>
    </source>
</evidence>
<keyword evidence="3" id="KW-0813">Transport</keyword>
<evidence type="ECO:0000256" key="5">
    <source>
        <dbReference type="ARBA" id="ARBA00022692"/>
    </source>
</evidence>
<evidence type="ECO:0000256" key="2">
    <source>
        <dbReference type="ARBA" id="ARBA00007998"/>
    </source>
</evidence>
<evidence type="ECO:0000313" key="10">
    <source>
        <dbReference type="Proteomes" id="UP001596250"/>
    </source>
</evidence>
<evidence type="ECO:0000256" key="6">
    <source>
        <dbReference type="ARBA" id="ARBA00022989"/>
    </source>
</evidence>
<evidence type="ECO:0000256" key="4">
    <source>
        <dbReference type="ARBA" id="ARBA00022544"/>
    </source>
</evidence>
<reference evidence="10" key="1">
    <citation type="journal article" date="2019" name="Int. J. Syst. Evol. Microbiol.">
        <title>The Global Catalogue of Microorganisms (GCM) 10K type strain sequencing project: providing services to taxonomists for standard genome sequencing and annotation.</title>
        <authorList>
            <consortium name="The Broad Institute Genomics Platform"/>
            <consortium name="The Broad Institute Genome Sequencing Center for Infectious Disease"/>
            <person name="Wu L."/>
            <person name="Ma J."/>
        </authorList>
    </citation>
    <scope>NUCLEOTIDE SEQUENCE [LARGE SCALE GENOMIC DNA]</scope>
    <source>
        <strain evidence="10">CCM 8749</strain>
    </source>
</reference>
<evidence type="ECO:0000256" key="3">
    <source>
        <dbReference type="ARBA" id="ARBA00022448"/>
    </source>
</evidence>
<dbReference type="PANTHER" id="PTHR34975">
    <property type="entry name" value="SPORE GERMINATION PROTEIN A2"/>
    <property type="match status" value="1"/>
</dbReference>
<keyword evidence="6 8" id="KW-1133">Transmembrane helix</keyword>
<feature type="transmembrane region" description="Helical" evidence="8">
    <location>
        <begin position="271"/>
        <end position="290"/>
    </location>
</feature>
<comment type="subcellular location">
    <subcellularLocation>
        <location evidence="1">Membrane</location>
        <topology evidence="1">Multi-pass membrane protein</topology>
    </subcellularLocation>
</comment>
<sequence>MNNQVGERFQVSPFFVFYITTSMIIGMGILAFQRSLLIGAGYDSWIAVVLLGIVVHIIIRMIFYVLKQEQKDITEIHRWLFGKWIGGALTLCFCMYFFVGAFNIYRAYIEIVQVWMFPTMKTWQTSIILIPLIYYVLAGGFRTIVGICFWGVFIPIWGLLLLFIYPFHYANFSNLLPLMNHSVTDQLISMRVLVFEYLGFEVLLMYYPYIKKAERALKWAHLSVGVCTLMYALLVVLTFAYFSSGQLSHTIWPTLTMVKIIEVPFIQRFEYIAVSIWLLTVMPNICLALWSAGRGIKKVFGLRMKVSFIFMLAALFLLAMWLNERVEISIFVDVFSEFGFWLVFVYIPLLFVLVLAKRKWLIYRKERN</sequence>
<proteinExistence type="inferred from homology"/>
<protein>
    <submittedName>
        <fullName evidence="9">GerAB/ArcD/ProY family transporter</fullName>
    </submittedName>
</protein>